<dbReference type="GO" id="GO:0035060">
    <property type="term" value="C:brahma complex"/>
    <property type="evidence" value="ECO:0007669"/>
    <property type="project" value="InterPro"/>
</dbReference>
<evidence type="ECO:0000256" key="2">
    <source>
        <dbReference type="ARBA" id="ARBA00023242"/>
    </source>
</evidence>
<dbReference type="GO" id="GO:0016514">
    <property type="term" value="C:SWI/SNF complex"/>
    <property type="evidence" value="ECO:0007669"/>
    <property type="project" value="InterPro"/>
</dbReference>
<evidence type="ECO:0000256" key="3">
    <source>
        <dbReference type="SAM" id="MobiDB-lite"/>
    </source>
</evidence>
<dbReference type="GO" id="GO:0005654">
    <property type="term" value="C:nucleoplasm"/>
    <property type="evidence" value="ECO:0007669"/>
    <property type="project" value="TreeGrafter"/>
</dbReference>
<feature type="region of interest" description="Disordered" evidence="3">
    <location>
        <begin position="133"/>
        <end position="173"/>
    </location>
</feature>
<evidence type="ECO:0000256" key="1">
    <source>
        <dbReference type="ARBA" id="ARBA00004123"/>
    </source>
</evidence>
<dbReference type="GO" id="GO:0045893">
    <property type="term" value="P:positive regulation of DNA-templated transcription"/>
    <property type="evidence" value="ECO:0007669"/>
    <property type="project" value="TreeGrafter"/>
</dbReference>
<dbReference type="InterPro" id="IPR021906">
    <property type="entry name" value="BAF250/Osa"/>
</dbReference>
<feature type="region of interest" description="Disordered" evidence="3">
    <location>
        <begin position="973"/>
        <end position="1007"/>
    </location>
</feature>
<dbReference type="EMBL" id="UXUI01009073">
    <property type="protein sequence ID" value="VDD93006.1"/>
    <property type="molecule type" value="Genomic_DNA"/>
</dbReference>
<dbReference type="OrthoDB" id="8709537at2759"/>
<sequence>MSFYGQSQTAQMYNCGALRPGVPPPSTMPLKPTGYPPSYGQPQTSGYPPVMNYSDGYQPGHPSLSQQQHALYQQQMWASQQAQRFPSPHVSIPTSPTAPPLPLPAGMARGPVPSSEINAAQQAFAARRPYFHMQQGPGSQLTGSPSSVTASTPRLRYNAPSSSPSPTRPLPQSLYGIQSAVSPQVQPSRPLTFGSGLGCSHSAPSTSSGIGGIHASVCNLQANSTVSMPGHGSIPSAGYHLPTMTHFPSSQPLQFPPGSVEATVVNQRRRRKLYAKDLSRTEPRRLTMALRSSLEAEITWALNALNVLLYDDTAPPVRLREYPALLNVLVEHFKAQLALLFPSVFKVGKESKVRTVDDDPEPIFAFDENDKTVMKHIWVAQRSSKTEPRNFTKISRTGRAVATVKRKEPESLKRSRPDGRVIDALDPTLSPDYFDERVPWGLRGGTSAFLFTKFSTDLELKNLLKRARFGLIDSKERTSGSFCEKQESLKVYYPPEFDFWNKYDDEENVVELKSLRQTALCTRNESRMLIVRRCLSISNILRGLSFLQELNDEPMCKHSGLLFILGRLLRLYAEERPILKPKALLVKQEPLKDNPPAVGELSETTKRLLAPGDLLEPDDDDVLLLQETANQLREDAFVILTHLSGKIDLYDFESDVSWPIFDGLIHWCVSKSAEAKDPLAPGCVSPRNYCLETLCKMSVIDRNVDLLVSTGPWQRMERFIKNIAALLAMNEEIPYREFAIVILHAICAASEAACVVTALETSGISHLVSFLEAGDASFHQVAQQHGMLALRENPELVGTSVGMLRKAAMIMLHLSRVPICRKQFFKHQQLLLQFTMSQLMDSKVGATIADVLYEMQRGDIDERREKEERKQLRFKMREALINGSLKEKVEMEEKIVKKEVIEDLTNKEKSERDENAKAIVEEVVKSVNPLKEIYSPPAKRQRLENGTLNHVNRNGNGSLQKPLVNGDVSSQPIKSVVNAMPPPSRNSTAVVENGTGTAAAGSVQAVA</sequence>
<protein>
    <submittedName>
        <fullName evidence="7">BAF250_C domain-containing protein</fullName>
    </submittedName>
</protein>
<dbReference type="GO" id="GO:0071565">
    <property type="term" value="C:nBAF complex"/>
    <property type="evidence" value="ECO:0007669"/>
    <property type="project" value="TreeGrafter"/>
</dbReference>
<dbReference type="WBParaSite" id="EVEC_0000827301-mRNA-1">
    <property type="protein sequence ID" value="EVEC_0000827301-mRNA-1"/>
    <property type="gene ID" value="EVEC_0000827301"/>
</dbReference>
<feature type="domain" description="SWI/SNF-like complex subunit BAF250 C-terminal" evidence="4">
    <location>
        <begin position="530"/>
        <end position="804"/>
    </location>
</feature>
<evidence type="ECO:0000313" key="5">
    <source>
        <dbReference type="EMBL" id="VDD93006.1"/>
    </source>
</evidence>
<dbReference type="GO" id="GO:0006357">
    <property type="term" value="P:regulation of transcription by RNA polymerase II"/>
    <property type="evidence" value="ECO:0007669"/>
    <property type="project" value="TreeGrafter"/>
</dbReference>
<proteinExistence type="predicted"/>
<dbReference type="AlphaFoldDB" id="A0A158QB54"/>
<dbReference type="STRING" id="51028.A0A158QB54"/>
<comment type="subcellular location">
    <subcellularLocation>
        <location evidence="1">Nucleus</location>
    </subcellularLocation>
</comment>
<accession>A0A158QB54</accession>
<reference evidence="7" key="1">
    <citation type="submission" date="2016-04" db="UniProtKB">
        <authorList>
            <consortium name="WormBaseParasite"/>
        </authorList>
    </citation>
    <scope>IDENTIFICATION</scope>
</reference>
<dbReference type="PANTHER" id="PTHR12656">
    <property type="entry name" value="BRG-1 ASSOCIATED FACTOR 250 BAF250"/>
    <property type="match status" value="1"/>
</dbReference>
<keyword evidence="2" id="KW-0539">Nucleus</keyword>
<gene>
    <name evidence="5" type="ORF">EVEC_LOCUS7757</name>
</gene>
<evidence type="ECO:0000259" key="4">
    <source>
        <dbReference type="Pfam" id="PF12031"/>
    </source>
</evidence>
<evidence type="ECO:0000313" key="7">
    <source>
        <dbReference type="WBParaSite" id="EVEC_0000827301-mRNA-1"/>
    </source>
</evidence>
<organism evidence="7">
    <name type="scientific">Enterobius vermicularis</name>
    <name type="common">Human pinworm</name>
    <dbReference type="NCBI Taxonomy" id="51028"/>
    <lineage>
        <taxon>Eukaryota</taxon>
        <taxon>Metazoa</taxon>
        <taxon>Ecdysozoa</taxon>
        <taxon>Nematoda</taxon>
        <taxon>Chromadorea</taxon>
        <taxon>Rhabditida</taxon>
        <taxon>Spirurina</taxon>
        <taxon>Oxyuridomorpha</taxon>
        <taxon>Oxyuroidea</taxon>
        <taxon>Oxyuridae</taxon>
        <taxon>Enterobius</taxon>
    </lineage>
</organism>
<dbReference type="PANTHER" id="PTHR12656:SF5">
    <property type="entry name" value="TRITHORAX GROUP PROTEIN OSA"/>
    <property type="match status" value="1"/>
</dbReference>
<dbReference type="GO" id="GO:0031491">
    <property type="term" value="F:nucleosome binding"/>
    <property type="evidence" value="ECO:0007669"/>
    <property type="project" value="TreeGrafter"/>
</dbReference>
<name>A0A158QB54_ENTVE</name>
<dbReference type="Pfam" id="PF12031">
    <property type="entry name" value="BAF250_C"/>
    <property type="match status" value="1"/>
</dbReference>
<dbReference type="InterPro" id="IPR033388">
    <property type="entry name" value="BAF250_C"/>
</dbReference>
<evidence type="ECO:0000313" key="6">
    <source>
        <dbReference type="Proteomes" id="UP000274131"/>
    </source>
</evidence>
<feature type="compositionally biased region" description="Polar residues" evidence="3">
    <location>
        <begin position="985"/>
        <end position="996"/>
    </location>
</feature>
<keyword evidence="6" id="KW-1185">Reference proteome</keyword>
<dbReference type="Proteomes" id="UP000274131">
    <property type="component" value="Unassembled WGS sequence"/>
</dbReference>
<feature type="compositionally biased region" description="Low complexity" evidence="3">
    <location>
        <begin position="160"/>
        <end position="173"/>
    </location>
</feature>
<feature type="compositionally biased region" description="Polar residues" evidence="3">
    <location>
        <begin position="136"/>
        <end position="152"/>
    </location>
</feature>
<dbReference type="GO" id="GO:0006338">
    <property type="term" value="P:chromatin remodeling"/>
    <property type="evidence" value="ECO:0007669"/>
    <property type="project" value="InterPro"/>
</dbReference>
<reference evidence="5 6" key="2">
    <citation type="submission" date="2018-10" db="EMBL/GenBank/DDBJ databases">
        <authorList>
            <consortium name="Pathogen Informatics"/>
        </authorList>
    </citation>
    <scope>NUCLEOTIDE SEQUENCE [LARGE SCALE GENOMIC DNA]</scope>
</reference>